<dbReference type="OrthoDB" id="4349954at2759"/>
<proteinExistence type="predicted"/>
<evidence type="ECO:0000313" key="4">
    <source>
        <dbReference type="EMBL" id="OMJ21486.1"/>
    </source>
</evidence>
<comment type="caution">
    <text evidence="3">The sequence shown here is derived from an EMBL/GenBank/DDBJ whole genome shotgun (WGS) entry which is preliminary data.</text>
</comment>
<organism evidence="3 5">
    <name type="scientific">Smittium culicis</name>
    <dbReference type="NCBI Taxonomy" id="133412"/>
    <lineage>
        <taxon>Eukaryota</taxon>
        <taxon>Fungi</taxon>
        <taxon>Fungi incertae sedis</taxon>
        <taxon>Zoopagomycota</taxon>
        <taxon>Kickxellomycotina</taxon>
        <taxon>Harpellomycetes</taxon>
        <taxon>Harpellales</taxon>
        <taxon>Legeriomycetaceae</taxon>
        <taxon>Smittium</taxon>
    </lineage>
</organism>
<dbReference type="STRING" id="133412.A0A1R1Y019"/>
<name>A0A1R1Y019_9FUNG</name>
<reference evidence="3 5" key="1">
    <citation type="submission" date="2017-01" db="EMBL/GenBank/DDBJ databases">
        <authorList>
            <person name="Mah S.A."/>
            <person name="Swanson W.J."/>
            <person name="Moy G.W."/>
            <person name="Vacquier V.D."/>
        </authorList>
    </citation>
    <scope>NUCLEOTIDE SEQUENCE [LARGE SCALE GENOMIC DNA]</scope>
    <source>
        <strain evidence="3 5">GSMNP</strain>
    </source>
</reference>
<keyword evidence="5" id="KW-1185">Reference proteome</keyword>
<evidence type="ECO:0000313" key="3">
    <source>
        <dbReference type="EMBL" id="OMJ20144.1"/>
    </source>
</evidence>
<evidence type="ECO:0000256" key="1">
    <source>
        <dbReference type="SAM" id="MobiDB-lite"/>
    </source>
</evidence>
<feature type="compositionally biased region" description="Basic residues" evidence="1">
    <location>
        <begin position="749"/>
        <end position="764"/>
    </location>
</feature>
<feature type="region of interest" description="Disordered" evidence="1">
    <location>
        <begin position="946"/>
        <end position="967"/>
    </location>
</feature>
<evidence type="ECO:0000313" key="5">
    <source>
        <dbReference type="Proteomes" id="UP000187283"/>
    </source>
</evidence>
<feature type="region of interest" description="Disordered" evidence="1">
    <location>
        <begin position="745"/>
        <end position="764"/>
    </location>
</feature>
<protein>
    <submittedName>
        <fullName evidence="3">Uncharacterized protein</fullName>
    </submittedName>
</protein>
<dbReference type="EMBL" id="LSSN01002047">
    <property type="protein sequence ID" value="OMJ17433.1"/>
    <property type="molecule type" value="Genomic_DNA"/>
</dbReference>
<sequence length="984" mass="111742">MAMDKKKIIISRSVGLVNYSNTTFMSNFPVRIGKIASSKNSSIQPTSDLKKDIIINSQTNNIDGDSSEDISKNIPENTYIPSLGSSLFDFENVYLSTVQGQGAKIVDMSSQKVLKEWNLPGKPEFSSEIKYFKFSSKESASEIKEDKVNVNGYLFAALDKSLEIPKGAEGKSIWRWTDVKDSNQNLEQLIKIPKTLFSGIKSKIYLIEPIDTEIGLVLLVLFRDSSIRILSGDLKKILFTFPAYKDSKDKSVEFKVISCKFDFKRAKPTTPSNYKNKNLTIDPKILLVLTSLNKDKHHSGYILEHSFDLNSFELNLINTYNLPQIGDEMPRSSHIDDSLKNVRLFNSRGDFVDTELASSNNIKIHSTEKKNLIIKKSFSLTGYLGFNEQSSWSNLKYPLNEILSKARFENEQPVYIVDLQNSITAVIGLRIDSKGKASHNITVWDLKHSIILNELRIPDINIYNLLTSNSENLSIRVYYQAKLINSPTDSENNNFSGSTNKVIGIVGSFGIINESGYTSWTTTTFLVNFELPKFSLALSIELNRNKDPNIKESDFFTENYKLTPSGSNIAPFSSIRSLLMSQNPISSKLVKLIKSNIDDQKTENKLLNYLLVLKEEDLAIFINHFIGFVNDSSPSPFFITSCVNIIINSLDQSRFKLGFLEFLLAKGLISYYLVKGDITLIQSLKKYLFDGDEIDQYIFSVIILVLEKVQDVTESDIVDLISSVSEKINKKQDVISYFRSKKRDPFFNKGKKSKKGKKGKKTNKTGHVLQHKTSVDLSETDSKIVEIFSILLYKSIISPVNEQRLRSCLSKMESFAVFLCLWLLESWVYESLDQKSPVELFSDTLENYINILSVAKDSSSKLRYIGAELKNSKEISRKLQDRTQHSIVWLNLIIDSHMNLLVLDKLYQSEDLLVFIDRTLDFSSVSTDYLIKYIVPHISPIVNSLNPKSDRSKNTVNSKDSRKSPRHGLSEFDALYSIEAFHWN</sequence>
<feature type="compositionally biased region" description="Basic and acidic residues" evidence="1">
    <location>
        <begin position="948"/>
        <end position="963"/>
    </location>
</feature>
<dbReference type="Proteomes" id="UP000187283">
    <property type="component" value="Unassembled WGS sequence"/>
</dbReference>
<dbReference type="EMBL" id="LSSN01001317">
    <property type="protein sequence ID" value="OMJ20144.1"/>
    <property type="molecule type" value="Genomic_DNA"/>
</dbReference>
<gene>
    <name evidence="4" type="ORF">AYI70_g3470</name>
    <name evidence="3" type="ORF">AYI70_g4301</name>
    <name evidence="2" type="ORF">AYI70_g5980</name>
</gene>
<dbReference type="EMBL" id="LSSN01000998">
    <property type="protein sequence ID" value="OMJ21486.1"/>
    <property type="molecule type" value="Genomic_DNA"/>
</dbReference>
<accession>A0A1R1Y019</accession>
<evidence type="ECO:0000313" key="2">
    <source>
        <dbReference type="EMBL" id="OMJ17433.1"/>
    </source>
</evidence>
<dbReference type="AlphaFoldDB" id="A0A1R1Y019"/>